<accession>A0A7H0I5A5</accession>
<sequence>MPEKNGCELLPERHRDLCDSDGTGPPDAGTGPDSTGGLTDGAADSVTGLANDLIKELERMIAPGKAWAPEKADSALYAPFLWLGQHLAVAIFICVIVVCALTAWQGTPRMRQMGASTGWTLAAIAAMGAIPGAVMLLHKAVSDGFLAAFDSNEMTLFKVVRADLEATQSDPLAVLLIVSALVVALAFAGLVFLTRQLGILAFVCLAPLVLASLARGGDTTALKKWAMRLLGLMFAPFALLLVTPFVALAKGAIVMDLVLLVAADVIMLRMIFHGVPYIGPRVAGAARTLVERHTTNPVARGIVRAGVPNVYEQEHAPRVPRTVDTPGRAVSRDRGVLLAAYGVQQRQRPARLTTESVVAQVRRDTVRTAQITQARREARASAGVVPPVRPASPARPAAPQPPTPSPAPAGRTTPPNPNP</sequence>
<evidence type="ECO:0000256" key="2">
    <source>
        <dbReference type="SAM" id="Phobius"/>
    </source>
</evidence>
<organism evidence="3 4">
    <name type="scientific">Streptomyces genisteinicus</name>
    <dbReference type="NCBI Taxonomy" id="2768068"/>
    <lineage>
        <taxon>Bacteria</taxon>
        <taxon>Bacillati</taxon>
        <taxon>Actinomycetota</taxon>
        <taxon>Actinomycetes</taxon>
        <taxon>Kitasatosporales</taxon>
        <taxon>Streptomycetaceae</taxon>
        <taxon>Streptomyces</taxon>
    </lineage>
</organism>
<feature type="region of interest" description="Disordered" evidence="1">
    <location>
        <begin position="373"/>
        <end position="419"/>
    </location>
</feature>
<feature type="transmembrane region" description="Helical" evidence="2">
    <location>
        <begin position="229"/>
        <end position="247"/>
    </location>
</feature>
<evidence type="ECO:0000256" key="1">
    <source>
        <dbReference type="SAM" id="MobiDB-lite"/>
    </source>
</evidence>
<feature type="transmembrane region" description="Helical" evidence="2">
    <location>
        <begin position="199"/>
        <end position="217"/>
    </location>
</feature>
<dbReference type="AlphaFoldDB" id="A0A7H0I5A5"/>
<feature type="compositionally biased region" description="Low complexity" evidence="1">
    <location>
        <begin position="380"/>
        <end position="395"/>
    </location>
</feature>
<keyword evidence="2" id="KW-0472">Membrane</keyword>
<name>A0A7H0I5A5_9ACTN</name>
<dbReference type="RefSeq" id="WP_187745014.1">
    <property type="nucleotide sequence ID" value="NZ_CP060827.1"/>
</dbReference>
<dbReference type="KEGG" id="sgj:IAG43_33950"/>
<gene>
    <name evidence="3" type="ORF">IAG43_33950</name>
</gene>
<dbReference type="Proteomes" id="UP000516230">
    <property type="component" value="Plasmid unnamed3"/>
</dbReference>
<keyword evidence="2" id="KW-0812">Transmembrane</keyword>
<dbReference type="EMBL" id="CP060827">
    <property type="protein sequence ID" value="QNP67971.1"/>
    <property type="molecule type" value="Genomic_DNA"/>
</dbReference>
<feature type="compositionally biased region" description="Pro residues" evidence="1">
    <location>
        <begin position="396"/>
        <end position="407"/>
    </location>
</feature>
<feature type="transmembrane region" description="Helical" evidence="2">
    <location>
        <begin position="172"/>
        <end position="193"/>
    </location>
</feature>
<keyword evidence="3" id="KW-0614">Plasmid</keyword>
<feature type="compositionally biased region" description="Low complexity" evidence="1">
    <location>
        <begin position="20"/>
        <end position="37"/>
    </location>
</feature>
<feature type="transmembrane region" description="Helical" evidence="2">
    <location>
        <begin position="253"/>
        <end position="272"/>
    </location>
</feature>
<evidence type="ECO:0000313" key="3">
    <source>
        <dbReference type="EMBL" id="QNP67971.1"/>
    </source>
</evidence>
<protein>
    <submittedName>
        <fullName evidence="3">Uncharacterized protein</fullName>
    </submittedName>
</protein>
<keyword evidence="2" id="KW-1133">Transmembrane helix</keyword>
<feature type="transmembrane region" description="Helical" evidence="2">
    <location>
        <begin position="116"/>
        <end position="138"/>
    </location>
</feature>
<geneLocation type="plasmid" evidence="3 4">
    <name>unnamed3</name>
</geneLocation>
<proteinExistence type="predicted"/>
<evidence type="ECO:0000313" key="4">
    <source>
        <dbReference type="Proteomes" id="UP000516230"/>
    </source>
</evidence>
<feature type="region of interest" description="Disordered" evidence="1">
    <location>
        <begin position="12"/>
        <end position="41"/>
    </location>
</feature>
<reference evidence="3 4" key="1">
    <citation type="submission" date="2020-08" db="EMBL/GenBank/DDBJ databases">
        <title>A novel species.</title>
        <authorList>
            <person name="Gao J."/>
        </authorList>
    </citation>
    <scope>NUCLEOTIDE SEQUENCE [LARGE SCALE GENOMIC DNA]</scope>
    <source>
        <strain evidence="3 4">CRPJ-33</strain>
        <plasmid evidence="3 4">unnamed3</plasmid>
    </source>
</reference>
<keyword evidence="4" id="KW-1185">Reference proteome</keyword>
<feature type="transmembrane region" description="Helical" evidence="2">
    <location>
        <begin position="80"/>
        <end position="104"/>
    </location>
</feature>